<dbReference type="Pfam" id="PF06032">
    <property type="entry name" value="S-Me-THD_N"/>
    <property type="match status" value="1"/>
</dbReference>
<evidence type="ECO:0000313" key="3">
    <source>
        <dbReference type="EMBL" id="HIS66900.1"/>
    </source>
</evidence>
<dbReference type="SUPFAM" id="SSF160991">
    <property type="entry name" value="CV3147-like"/>
    <property type="match status" value="1"/>
</dbReference>
<comment type="caution">
    <text evidence="3">The sequence shown here is derived from an EMBL/GenBank/DDBJ whole genome shotgun (WGS) entry which is preliminary data.</text>
</comment>
<dbReference type="InterPro" id="IPR010318">
    <property type="entry name" value="S-Me-THD_N"/>
</dbReference>
<organism evidence="3 4">
    <name type="scientific">Candidatus Scatomorpha merdipullorum</name>
    <dbReference type="NCBI Taxonomy" id="2840927"/>
    <lineage>
        <taxon>Bacteria</taxon>
        <taxon>Bacillati</taxon>
        <taxon>Bacillota</taxon>
        <taxon>Clostridia</taxon>
        <taxon>Eubacteriales</taxon>
        <taxon>Candidatus Scatomorpha</taxon>
    </lineage>
</organism>
<dbReference type="InterPro" id="IPR027479">
    <property type="entry name" value="S-Me-THD_N_sf"/>
</dbReference>
<protein>
    <submittedName>
        <fullName evidence="3">DUF917 domain-containing protein</fullName>
    </submittedName>
</protein>
<dbReference type="AlphaFoldDB" id="A0A9D1FDQ2"/>
<reference evidence="3" key="2">
    <citation type="journal article" date="2021" name="PeerJ">
        <title>Extensive microbial diversity within the chicken gut microbiome revealed by metagenomics and culture.</title>
        <authorList>
            <person name="Gilroy R."/>
            <person name="Ravi A."/>
            <person name="Getino M."/>
            <person name="Pursley I."/>
            <person name="Horton D.L."/>
            <person name="Alikhan N.F."/>
            <person name="Baker D."/>
            <person name="Gharbi K."/>
            <person name="Hall N."/>
            <person name="Watson M."/>
            <person name="Adriaenssens E.M."/>
            <person name="Foster-Nyarko E."/>
            <person name="Jarju S."/>
            <person name="Secka A."/>
            <person name="Antonio M."/>
            <person name="Oren A."/>
            <person name="Chaudhuri R.R."/>
            <person name="La Ragione R."/>
            <person name="Hildebrand F."/>
            <person name="Pallen M.J."/>
        </authorList>
    </citation>
    <scope>NUCLEOTIDE SEQUENCE</scope>
    <source>
        <strain evidence="3">ChiHjej10B9-9673</strain>
    </source>
</reference>
<feature type="domain" description="S-Me-THD N-terminal" evidence="1">
    <location>
        <begin position="10"/>
        <end position="172"/>
    </location>
</feature>
<dbReference type="Pfam" id="PF20906">
    <property type="entry name" value="S-Me-THD_C"/>
    <property type="match status" value="1"/>
</dbReference>
<proteinExistence type="predicted"/>
<dbReference type="Gene3D" id="2.40.390.10">
    <property type="entry name" value="CV3147-like"/>
    <property type="match status" value="1"/>
</dbReference>
<evidence type="ECO:0000313" key="4">
    <source>
        <dbReference type="Proteomes" id="UP000824001"/>
    </source>
</evidence>
<reference evidence="3" key="1">
    <citation type="submission" date="2020-10" db="EMBL/GenBank/DDBJ databases">
        <authorList>
            <person name="Gilroy R."/>
        </authorList>
    </citation>
    <scope>NUCLEOTIDE SEQUENCE</scope>
    <source>
        <strain evidence="3">ChiHjej10B9-9673</strain>
    </source>
</reference>
<evidence type="ECO:0000259" key="2">
    <source>
        <dbReference type="Pfam" id="PF20906"/>
    </source>
</evidence>
<name>A0A9D1FDQ2_9FIRM</name>
<dbReference type="InterPro" id="IPR024071">
    <property type="entry name" value="S-Me-THD_C_sf"/>
</dbReference>
<gene>
    <name evidence="3" type="ORF">IAC18_04985</name>
</gene>
<dbReference type="InterPro" id="IPR048350">
    <property type="entry name" value="S-Me-THD-like_C"/>
</dbReference>
<dbReference type="EMBL" id="DVJK01000137">
    <property type="protein sequence ID" value="HIS66900.1"/>
    <property type="molecule type" value="Genomic_DNA"/>
</dbReference>
<evidence type="ECO:0000259" key="1">
    <source>
        <dbReference type="Pfam" id="PF06032"/>
    </source>
</evidence>
<feature type="domain" description="S-Me-THD-like C-terminal" evidence="2">
    <location>
        <begin position="181"/>
        <end position="352"/>
    </location>
</feature>
<sequence length="368" mass="39618">MSRILNEEQLIDVIWGATLMGGGGGGAMVGGTDLLNTYKKLHPEKPVELTLIETGEMAPDAYAAVTAGMGAPTVLKSVDFSQYAVNAFNTLKDMAAEMDPPRKLEYCIPVELGGFNTFCPMLISLLEGIPFVDCDGAGRAVPALDTLLLHVNGLDTSPLAMADDKDNKVMIKLKDPKDAPMGEEIGRWICTAFGQIAGLSGWMVTKSEIEGSLACGTVSLCEKIGRELRKCAAEGGDVFGNLAAAGVDCKFLTKGKVTKCENLQQKGFDYGKVYVSADDGEWIIYFQNENLLITHDGKPVMTVPDITCYYDAATGMPLTNADISEGMEIVLGAIKAPAAWWKNPNMFEIWKPFLENVGYEGGNIPFSK</sequence>
<dbReference type="Proteomes" id="UP000824001">
    <property type="component" value="Unassembled WGS sequence"/>
</dbReference>
<accession>A0A9D1FDQ2</accession>
<dbReference type="Gene3D" id="3.40.1610.10">
    <property type="entry name" value="CV3147-like domain"/>
    <property type="match status" value="1"/>
</dbReference>